<dbReference type="InterPro" id="IPR026057">
    <property type="entry name" value="TBL_C"/>
</dbReference>
<dbReference type="EMBL" id="RDQH01000336">
    <property type="protein sequence ID" value="RXH85629.1"/>
    <property type="molecule type" value="Genomic_DNA"/>
</dbReference>
<accession>A0A498IQZ8</accession>
<dbReference type="AlphaFoldDB" id="A0A498IQZ8"/>
<organism evidence="3 4">
    <name type="scientific">Malus domestica</name>
    <name type="common">Apple</name>
    <name type="synonym">Pyrus malus</name>
    <dbReference type="NCBI Taxonomy" id="3750"/>
    <lineage>
        <taxon>Eukaryota</taxon>
        <taxon>Viridiplantae</taxon>
        <taxon>Streptophyta</taxon>
        <taxon>Embryophyta</taxon>
        <taxon>Tracheophyta</taxon>
        <taxon>Spermatophyta</taxon>
        <taxon>Magnoliopsida</taxon>
        <taxon>eudicotyledons</taxon>
        <taxon>Gunneridae</taxon>
        <taxon>Pentapetalae</taxon>
        <taxon>rosids</taxon>
        <taxon>fabids</taxon>
        <taxon>Rosales</taxon>
        <taxon>Rosaceae</taxon>
        <taxon>Amygdaloideae</taxon>
        <taxon>Maleae</taxon>
        <taxon>Malus</taxon>
    </lineage>
</organism>
<reference evidence="3 4" key="1">
    <citation type="submission" date="2018-10" db="EMBL/GenBank/DDBJ databases">
        <title>A high-quality apple genome assembly.</title>
        <authorList>
            <person name="Hu J."/>
        </authorList>
    </citation>
    <scope>NUCLEOTIDE SEQUENCE [LARGE SCALE GENOMIC DNA]</scope>
    <source>
        <strain evidence="4">cv. HFTH1</strain>
        <tissue evidence="3">Young leaf</tissue>
    </source>
</reference>
<keyword evidence="4" id="KW-1185">Reference proteome</keyword>
<proteinExistence type="inferred from homology"/>
<comment type="similarity">
    <text evidence="1">Belongs to the PC-esterase family. TBL subfamily.</text>
</comment>
<dbReference type="GO" id="GO:0016740">
    <property type="term" value="F:transferase activity"/>
    <property type="evidence" value="ECO:0007669"/>
    <property type="project" value="InterPro"/>
</dbReference>
<evidence type="ECO:0000313" key="3">
    <source>
        <dbReference type="EMBL" id="RXH85629.1"/>
    </source>
</evidence>
<evidence type="ECO:0000259" key="2">
    <source>
        <dbReference type="Pfam" id="PF13839"/>
    </source>
</evidence>
<comment type="caution">
    <text evidence="3">The sequence shown here is derived from an EMBL/GenBank/DDBJ whole genome shotgun (WGS) entry which is preliminary data.</text>
</comment>
<dbReference type="Pfam" id="PF13839">
    <property type="entry name" value="PC-Esterase"/>
    <property type="match status" value="1"/>
</dbReference>
<feature type="domain" description="Trichome birefringence-like C-terminal" evidence="2">
    <location>
        <begin position="1"/>
        <end position="45"/>
    </location>
</feature>
<sequence>MKVPVTILHVTPMISFRSDGHVGTRSNNPSVPDCIHWCLPGVPDMLPSFAACINKYLLMSLFYGASDQKNERSWHPARKLQRLVKLVFQARINLGKFYACQKRICGCSNSKELCLA</sequence>
<evidence type="ECO:0000256" key="1">
    <source>
        <dbReference type="ARBA" id="ARBA00007727"/>
    </source>
</evidence>
<protein>
    <recommendedName>
        <fullName evidence="2">Trichome birefringence-like C-terminal domain-containing protein</fullName>
    </recommendedName>
</protein>
<evidence type="ECO:0000313" key="4">
    <source>
        <dbReference type="Proteomes" id="UP000290289"/>
    </source>
</evidence>
<dbReference type="Proteomes" id="UP000290289">
    <property type="component" value="Chromosome 10"/>
</dbReference>
<gene>
    <name evidence="3" type="ORF">DVH24_009450</name>
</gene>
<name>A0A498IQZ8_MALDO</name>